<keyword evidence="2 4" id="KW-0728">SH3 domain</keyword>
<evidence type="ECO:0000256" key="5">
    <source>
        <dbReference type="SAM" id="Coils"/>
    </source>
</evidence>
<dbReference type="FunFam" id="2.30.30.40:FF:000016">
    <property type="entry name" value="RIMS-binding protein 2 isoform X2"/>
    <property type="match status" value="1"/>
</dbReference>
<dbReference type="InterPro" id="IPR057884">
    <property type="entry name" value="FN3_RIM-BP1/2/3"/>
</dbReference>
<dbReference type="Proteomes" id="UP000035681">
    <property type="component" value="Unplaced"/>
</dbReference>
<dbReference type="GO" id="GO:0045202">
    <property type="term" value="C:synapse"/>
    <property type="evidence" value="ECO:0007669"/>
    <property type="project" value="GOC"/>
</dbReference>
<dbReference type="CDD" id="cd12012">
    <property type="entry name" value="SH3_RIM-BP_2"/>
    <property type="match status" value="1"/>
</dbReference>
<evidence type="ECO:0000259" key="8">
    <source>
        <dbReference type="PROSITE" id="PS50853"/>
    </source>
</evidence>
<keyword evidence="3" id="KW-0677">Repeat</keyword>
<dbReference type="SMART" id="SM00060">
    <property type="entry name" value="FN3"/>
    <property type="match status" value="3"/>
</dbReference>
<feature type="domain" description="SH3" evidence="7">
    <location>
        <begin position="1302"/>
        <end position="1370"/>
    </location>
</feature>
<dbReference type="SUPFAM" id="SSF50044">
    <property type="entry name" value="SH3-domain"/>
    <property type="match status" value="3"/>
</dbReference>
<dbReference type="SMART" id="SM00326">
    <property type="entry name" value="SH3"/>
    <property type="match status" value="3"/>
</dbReference>
<evidence type="ECO:0000256" key="6">
    <source>
        <dbReference type="SAM" id="MobiDB-lite"/>
    </source>
</evidence>
<feature type="compositionally biased region" description="Low complexity" evidence="6">
    <location>
        <begin position="1493"/>
        <end position="1507"/>
    </location>
</feature>
<dbReference type="Pfam" id="PF07653">
    <property type="entry name" value="SH3_2"/>
    <property type="match status" value="3"/>
</dbReference>
<dbReference type="PANTHER" id="PTHR14234">
    <property type="entry name" value="RIM BINDING PROTEIN-RELATED"/>
    <property type="match status" value="1"/>
</dbReference>
<dbReference type="PROSITE" id="PS50853">
    <property type="entry name" value="FN3"/>
    <property type="match status" value="3"/>
</dbReference>
<accession>A0AAF5I1R7</accession>
<keyword evidence="5" id="KW-0175">Coiled coil</keyword>
<evidence type="ECO:0000313" key="10">
    <source>
        <dbReference type="WBParaSite" id="TCONS_00010238.p1"/>
    </source>
</evidence>
<dbReference type="InterPro" id="IPR036028">
    <property type="entry name" value="SH3-like_dom_sf"/>
</dbReference>
<dbReference type="CDD" id="cd12013">
    <property type="entry name" value="SH3_RIM-BP_3"/>
    <property type="match status" value="1"/>
</dbReference>
<feature type="domain" description="SH3" evidence="7">
    <location>
        <begin position="1028"/>
        <end position="1095"/>
    </location>
</feature>
<dbReference type="SUPFAM" id="SSF49265">
    <property type="entry name" value="Fibronectin type III"/>
    <property type="match status" value="2"/>
</dbReference>
<dbReference type="InterPro" id="IPR003961">
    <property type="entry name" value="FN3_dom"/>
</dbReference>
<evidence type="ECO:0000256" key="2">
    <source>
        <dbReference type="ARBA" id="ARBA00022443"/>
    </source>
</evidence>
<reference evidence="10" key="1">
    <citation type="submission" date="2024-02" db="UniProtKB">
        <authorList>
            <consortium name="WormBaseParasite"/>
        </authorList>
    </citation>
    <scope>IDENTIFICATION</scope>
</reference>
<name>A0AAF5I1R7_STRER</name>
<dbReference type="InterPro" id="IPR040325">
    <property type="entry name" value="RIMBP1/2/3"/>
</dbReference>
<feature type="domain" description="Fibronectin type-III" evidence="8">
    <location>
        <begin position="538"/>
        <end position="639"/>
    </location>
</feature>
<dbReference type="InterPro" id="IPR036116">
    <property type="entry name" value="FN3_sf"/>
</dbReference>
<feature type="domain" description="Fibronectin type-III" evidence="8">
    <location>
        <begin position="446"/>
        <end position="532"/>
    </location>
</feature>
<dbReference type="InterPro" id="IPR001452">
    <property type="entry name" value="SH3_domain"/>
</dbReference>
<feature type="coiled-coil region" evidence="5">
    <location>
        <begin position="1377"/>
        <end position="1404"/>
    </location>
</feature>
<feature type="compositionally biased region" description="Basic and acidic residues" evidence="6">
    <location>
        <begin position="1509"/>
        <end position="1519"/>
    </location>
</feature>
<feature type="region of interest" description="Disordered" evidence="6">
    <location>
        <begin position="1121"/>
        <end position="1154"/>
    </location>
</feature>
<evidence type="ECO:0000313" key="9">
    <source>
        <dbReference type="Proteomes" id="UP000035681"/>
    </source>
</evidence>
<dbReference type="Gene3D" id="2.30.30.40">
    <property type="entry name" value="SH3 Domains"/>
    <property type="match status" value="3"/>
</dbReference>
<organism evidence="9 10">
    <name type="scientific">Strongyloides stercoralis</name>
    <name type="common">Threadworm</name>
    <dbReference type="NCBI Taxonomy" id="6248"/>
    <lineage>
        <taxon>Eukaryota</taxon>
        <taxon>Metazoa</taxon>
        <taxon>Ecdysozoa</taxon>
        <taxon>Nematoda</taxon>
        <taxon>Chromadorea</taxon>
        <taxon>Rhabditida</taxon>
        <taxon>Tylenchina</taxon>
        <taxon>Panagrolaimomorpha</taxon>
        <taxon>Strongyloidoidea</taxon>
        <taxon>Strongyloididae</taxon>
        <taxon>Strongyloides</taxon>
    </lineage>
</organism>
<evidence type="ECO:0000259" key="7">
    <source>
        <dbReference type="PROSITE" id="PS50002"/>
    </source>
</evidence>
<dbReference type="AlphaFoldDB" id="A0AAF5I1R7"/>
<feature type="domain" description="SH3" evidence="7">
    <location>
        <begin position="61"/>
        <end position="130"/>
    </location>
</feature>
<feature type="domain" description="Fibronectin type-III" evidence="8">
    <location>
        <begin position="355"/>
        <end position="443"/>
    </location>
</feature>
<dbReference type="Pfam" id="PF25523">
    <property type="entry name" value="Ig_RIMBP2"/>
    <property type="match status" value="1"/>
</dbReference>
<feature type="compositionally biased region" description="Low complexity" evidence="6">
    <location>
        <begin position="1467"/>
        <end position="1482"/>
    </location>
</feature>
<dbReference type="GO" id="GO:0007274">
    <property type="term" value="P:neuromuscular synaptic transmission"/>
    <property type="evidence" value="ECO:0007669"/>
    <property type="project" value="TreeGrafter"/>
</dbReference>
<sequence>MQSSKTSSGSVYLRYSQPPLQAMNYCLSGSSIANTGPFQSSSNQNPFIGDALLHALSKCGPNTRVFQALFQYIPLRDSPNENPHLELALQPGDYILVHGPMDEDQFYFGETLNGDKSGLVPSNYIQRVPEYTLLQNISRSTSHSYLPISSQSNTISVSNPFLNQQNFLHNSALNLSSDLETSTHQNINTQSYTNVGNCYNSLSRNQQETSQDSPSFTVNVPPHHTKITHDFTDHDKCITAPLTSASNTLTKAFSASAYRNLLQNDNNNITNDDLQLSSGTYTVPSLEQQLAANISASLTNLSLAGNPSAYSTLSRQIISSSDIPFPDSVCPYPPLDVSKVTVQEIKQPNQPRVPFPREVTIEKRMAKSVLISWLPPEDSSTIVSHYHVCVDGTVKAVVPGSYKCKALLEDLNLEKSVNISVRAITENNHSPDAACTIAIGNDAFVAPQHLRVWNVTPVGACVSWYPSNSNAEHVLLLNGSKVGVCPSSVFQVQLHGLTPSTIYRVSVRTKHPKAVLEQRPVERCLDFKTLPKIGLPDPPSNVQLELGPQAGSLLLSWTPVTTQPKPPSRAAVHSYLIYGDGKNIAQIPSAEADHILLNIGDLLEDLPLFLTVRTKTKEGAVSADSNVVRVPRNINTLSQTQRHLLSSGKNLSGSLQFLDSTIPGTSLIGGQITSGDNINIGIGNSLQQPPTIDTTIINQNTSSFQQQGSKQNYPGGILTTTSLPNSLIYQQPQKQFNNIIQYPQSVSFLPQGRMPNIGQGTSLPQHPVPLVTAGRSQSSGLLTTIPSNINQLNGSIQGGPLNCYQNQPSFQQPSTSYYYPNSSSSISRRKHSHLLQHQNTAPLNYITNTLNKNQENDNAFQHDYPSTSSQYYTFHPNGLYKEYNVAEEKPSIPEMENNYLLKHRNISSIPYNNRYHYSDNPRNTTYDYYTRNDKSFYPYTSNVTTTSHPTGTYYNTSYGGTIDRRGIVGGNSSGGGPILDRLSRVRSEEILGPGNGTTRSEPDLRPVVFPGNPIEEEDHFIKNTSNDRNCRWFVALFDYDVSMSPNPNAAVEELPFKKHQLIKVYGDADPDGFYHGQIGRRCGLVPGNMVIEIAKNDIINEGSSRGTAILPDPNIRRMRWGSLKSRSYDNSGDRRRGPGSVPPPMSGRGMSGRGDDYPFPMDMSYDLSSGVRKIGPGDEISPRMRYYDNKGPIIDDYGYGGGRQISVGRHASYGGRDWSLDSRKNDMYDRQHRPLEYPSGRRGRNPYGYDNYEYEQHEKPLGSGGMYPKMNKRIIGYDDKMPSMDDRGPPSRNIPGFSSGSIKMQKMIAKFDYDSRQLSPNVDAEQVELSFKQGDIITIYGDMDEDGFYMGELNGIRGLVPSNFLVEHTPNTLLPPNIAQQQQLQQLQQQQQQQNLQRQSTLDNVSQQQIKVKGVAFSEGPPDGMLDDKSLISDRPPVGNSGIKKGLPGKQVSQGSGNKGIMTPTNGTTKSSKIGATTTSKGTTKKAIEAPKSGTSSSSGGRKISQSAKKTDNTVKKKI</sequence>
<dbReference type="PANTHER" id="PTHR14234:SF19">
    <property type="entry name" value="RIM-BINDING PROTEIN, ISOFORM F"/>
    <property type="match status" value="1"/>
</dbReference>
<dbReference type="InterPro" id="IPR035753">
    <property type="entry name" value="RIM-BP_SH3_2"/>
</dbReference>
<dbReference type="FunFam" id="2.30.30.40:FF:000023">
    <property type="entry name" value="RIMS-binding protein 2 isoform F"/>
    <property type="match status" value="1"/>
</dbReference>
<evidence type="ECO:0000256" key="1">
    <source>
        <dbReference type="ARBA" id="ARBA00010749"/>
    </source>
</evidence>
<dbReference type="PROSITE" id="PS50002">
    <property type="entry name" value="SH3"/>
    <property type="match status" value="3"/>
</dbReference>
<keyword evidence="9" id="KW-1185">Reference proteome</keyword>
<dbReference type="CDD" id="cd00063">
    <property type="entry name" value="FN3"/>
    <property type="match status" value="1"/>
</dbReference>
<evidence type="ECO:0000256" key="4">
    <source>
        <dbReference type="PROSITE-ProRule" id="PRU00192"/>
    </source>
</evidence>
<protein>
    <submittedName>
        <fullName evidence="10">SH3 domain-containing protein</fullName>
    </submittedName>
</protein>
<dbReference type="InterPro" id="IPR013783">
    <property type="entry name" value="Ig-like_fold"/>
</dbReference>
<proteinExistence type="inferred from homology"/>
<comment type="similarity">
    <text evidence="1">Belongs to the RIMBP family.</text>
</comment>
<feature type="region of interest" description="Disordered" evidence="6">
    <location>
        <begin position="1415"/>
        <end position="1519"/>
    </location>
</feature>
<dbReference type="InterPro" id="IPR035755">
    <property type="entry name" value="RIM-BP_SH3_3"/>
</dbReference>
<dbReference type="WBParaSite" id="TCONS_00010238.p1">
    <property type="protein sequence ID" value="TCONS_00010238.p1"/>
    <property type="gene ID" value="XLOC_007938"/>
</dbReference>
<dbReference type="Gene3D" id="2.60.40.10">
    <property type="entry name" value="Immunoglobulins"/>
    <property type="match status" value="2"/>
</dbReference>
<evidence type="ECO:0000256" key="3">
    <source>
        <dbReference type="ARBA" id="ARBA00022737"/>
    </source>
</evidence>